<proteinExistence type="predicted"/>
<evidence type="ECO:0000256" key="2">
    <source>
        <dbReference type="SAM" id="Phobius"/>
    </source>
</evidence>
<dbReference type="Proteomes" id="UP000007431">
    <property type="component" value="Unassembled WGS sequence"/>
</dbReference>
<name>D8PP21_SCHCM</name>
<evidence type="ECO:0000313" key="4">
    <source>
        <dbReference type="Proteomes" id="UP000007431"/>
    </source>
</evidence>
<evidence type="ECO:0000313" key="3">
    <source>
        <dbReference type="EMBL" id="EFJ02946.1"/>
    </source>
</evidence>
<feature type="compositionally biased region" description="Polar residues" evidence="1">
    <location>
        <begin position="201"/>
        <end position="215"/>
    </location>
</feature>
<keyword evidence="2" id="KW-0472">Membrane</keyword>
<evidence type="ECO:0008006" key="5">
    <source>
        <dbReference type="Google" id="ProtNLM"/>
    </source>
</evidence>
<protein>
    <recommendedName>
        <fullName evidence="5">Membrane anchor Opy2 N-terminal domain-containing protein</fullName>
    </recommendedName>
</protein>
<feature type="region of interest" description="Disordered" evidence="1">
    <location>
        <begin position="92"/>
        <end position="215"/>
    </location>
</feature>
<dbReference type="VEuPathDB" id="FungiDB:SCHCODRAFT_02621545"/>
<feature type="compositionally biased region" description="Polar residues" evidence="1">
    <location>
        <begin position="130"/>
        <end position="139"/>
    </location>
</feature>
<reference evidence="3 4" key="1">
    <citation type="journal article" date="2010" name="Nat. Biotechnol.">
        <title>Genome sequence of the model mushroom Schizophyllum commune.</title>
        <authorList>
            <person name="Ohm R.A."/>
            <person name="de Jong J.F."/>
            <person name="Lugones L.G."/>
            <person name="Aerts A."/>
            <person name="Kothe E."/>
            <person name="Stajich J.E."/>
            <person name="de Vries R.P."/>
            <person name="Record E."/>
            <person name="Levasseur A."/>
            <person name="Baker S.E."/>
            <person name="Bartholomew K.A."/>
            <person name="Coutinho P.M."/>
            <person name="Erdmann S."/>
            <person name="Fowler T.J."/>
            <person name="Gathman A.C."/>
            <person name="Lombard V."/>
            <person name="Henrissat B."/>
            <person name="Knabe N."/>
            <person name="Kuees U."/>
            <person name="Lilly W.W."/>
            <person name="Lindquist E."/>
            <person name="Lucas S."/>
            <person name="Magnuson J.K."/>
            <person name="Piumi F."/>
            <person name="Raudaskoski M."/>
            <person name="Salamov A."/>
            <person name="Schmutz J."/>
            <person name="Schwarze F.W.M.R."/>
            <person name="vanKuyk P.A."/>
            <person name="Horton J.S."/>
            <person name="Grigoriev I.V."/>
            <person name="Woesten H.A.B."/>
        </authorList>
    </citation>
    <scope>NUCLEOTIDE SEQUENCE [LARGE SCALE GENOMIC DNA]</scope>
    <source>
        <strain evidence="4">H4-8 / FGSC 9210</strain>
    </source>
</reference>
<evidence type="ECO:0000256" key="1">
    <source>
        <dbReference type="SAM" id="MobiDB-lite"/>
    </source>
</evidence>
<sequence length="215" mass="22522">MQIDGLFSRDDCKVCGATPACNCAADQECFVVSRDCYTCASIKCISKGDSGSAGAGGVSKGALAGAVIGVLAFLALLVGGYLWWRRKQADKKVADPNAPKDKPAAAADVLSRPDPIEKTSRPPTEHTVRVYSSSSNTTIDLDPESQSHRHTAGTEGTNVIPIALVSPDTRRSGEGASETSSLPSRPPRPEVDLNLEHVNVSRDNVMNGSPSARSG</sequence>
<feature type="compositionally biased region" description="Basic and acidic residues" evidence="1">
    <location>
        <begin position="92"/>
        <end position="103"/>
    </location>
</feature>
<gene>
    <name evidence="3" type="ORF">SCHCODRAFT_80215</name>
</gene>
<dbReference type="CDD" id="cd12087">
    <property type="entry name" value="TM_EGFR-like"/>
    <property type="match status" value="1"/>
</dbReference>
<accession>D8PP21</accession>
<dbReference type="HOGENOM" id="CLU_1286058_0_0_1"/>
<feature type="transmembrane region" description="Helical" evidence="2">
    <location>
        <begin position="62"/>
        <end position="84"/>
    </location>
</feature>
<dbReference type="STRING" id="578458.D8PP21"/>
<organism evidence="4">
    <name type="scientific">Schizophyllum commune (strain H4-8 / FGSC 9210)</name>
    <name type="common">Split gill fungus</name>
    <dbReference type="NCBI Taxonomy" id="578458"/>
    <lineage>
        <taxon>Eukaryota</taxon>
        <taxon>Fungi</taxon>
        <taxon>Dikarya</taxon>
        <taxon>Basidiomycota</taxon>
        <taxon>Agaricomycotina</taxon>
        <taxon>Agaricomycetes</taxon>
        <taxon>Agaricomycetidae</taxon>
        <taxon>Agaricales</taxon>
        <taxon>Schizophyllaceae</taxon>
        <taxon>Schizophyllum</taxon>
    </lineage>
</organism>
<keyword evidence="2" id="KW-0812">Transmembrane</keyword>
<feature type="compositionally biased region" description="Basic and acidic residues" evidence="1">
    <location>
        <begin position="114"/>
        <end position="128"/>
    </location>
</feature>
<keyword evidence="2" id="KW-1133">Transmembrane helix</keyword>
<dbReference type="InParanoid" id="D8PP21"/>
<dbReference type="AlphaFoldDB" id="D8PP21"/>
<feature type="non-terminal residue" evidence="3">
    <location>
        <position position="215"/>
    </location>
</feature>
<dbReference type="EMBL" id="GL377302">
    <property type="protein sequence ID" value="EFJ02946.1"/>
    <property type="molecule type" value="Genomic_DNA"/>
</dbReference>
<dbReference type="eggNOG" id="ENOG502SDE5">
    <property type="taxonomic scope" value="Eukaryota"/>
</dbReference>
<keyword evidence="4" id="KW-1185">Reference proteome</keyword>